<dbReference type="GO" id="GO:0005886">
    <property type="term" value="C:plasma membrane"/>
    <property type="evidence" value="ECO:0007669"/>
    <property type="project" value="UniProtKB-SubCell"/>
</dbReference>
<dbReference type="SUPFAM" id="SSF161098">
    <property type="entry name" value="MetI-like"/>
    <property type="match status" value="1"/>
</dbReference>
<dbReference type="InterPro" id="IPR035906">
    <property type="entry name" value="MetI-like_sf"/>
</dbReference>
<keyword evidence="3" id="KW-1003">Cell membrane</keyword>
<comment type="subcellular location">
    <subcellularLocation>
        <location evidence="1">Cell membrane</location>
        <topology evidence="1">Multi-pass membrane protein</topology>
    </subcellularLocation>
</comment>
<feature type="transmembrane region" description="Helical" evidence="7">
    <location>
        <begin position="109"/>
        <end position="130"/>
    </location>
</feature>
<dbReference type="AlphaFoldDB" id="A0A381WEV2"/>
<feature type="transmembrane region" description="Helical" evidence="7">
    <location>
        <begin position="74"/>
        <end position="97"/>
    </location>
</feature>
<dbReference type="Pfam" id="PF00528">
    <property type="entry name" value="BPD_transp_1"/>
    <property type="match status" value="1"/>
</dbReference>
<dbReference type="EMBL" id="UINC01011575">
    <property type="protein sequence ID" value="SVA50994.1"/>
    <property type="molecule type" value="Genomic_DNA"/>
</dbReference>
<feature type="transmembrane region" description="Helical" evidence="7">
    <location>
        <begin position="151"/>
        <end position="172"/>
    </location>
</feature>
<reference evidence="9" key="1">
    <citation type="submission" date="2018-05" db="EMBL/GenBank/DDBJ databases">
        <authorList>
            <person name="Lanie J.A."/>
            <person name="Ng W.-L."/>
            <person name="Kazmierczak K.M."/>
            <person name="Andrzejewski T.M."/>
            <person name="Davidsen T.M."/>
            <person name="Wayne K.J."/>
            <person name="Tettelin H."/>
            <person name="Glass J.I."/>
            <person name="Rusch D."/>
            <person name="Podicherti R."/>
            <person name="Tsui H.-C.T."/>
            <person name="Winkler M.E."/>
        </authorList>
    </citation>
    <scope>NUCLEOTIDE SEQUENCE</scope>
</reference>
<keyword evidence="6 7" id="KW-0472">Membrane</keyword>
<keyword evidence="4 7" id="KW-0812">Transmembrane</keyword>
<evidence type="ECO:0000256" key="7">
    <source>
        <dbReference type="SAM" id="Phobius"/>
    </source>
</evidence>
<evidence type="ECO:0000256" key="6">
    <source>
        <dbReference type="ARBA" id="ARBA00023136"/>
    </source>
</evidence>
<accession>A0A381WEV2</accession>
<evidence type="ECO:0000256" key="1">
    <source>
        <dbReference type="ARBA" id="ARBA00004651"/>
    </source>
</evidence>
<protein>
    <recommendedName>
        <fullName evidence="8">ABC transmembrane type-1 domain-containing protein</fullName>
    </recommendedName>
</protein>
<organism evidence="9">
    <name type="scientific">marine metagenome</name>
    <dbReference type="NCBI Taxonomy" id="408172"/>
    <lineage>
        <taxon>unclassified sequences</taxon>
        <taxon>metagenomes</taxon>
        <taxon>ecological metagenomes</taxon>
    </lineage>
</organism>
<gene>
    <name evidence="9" type="ORF">METZ01_LOCUS103848</name>
</gene>
<evidence type="ECO:0000259" key="8">
    <source>
        <dbReference type="PROSITE" id="PS50928"/>
    </source>
</evidence>
<feature type="transmembrane region" description="Helical" evidence="7">
    <location>
        <begin position="45"/>
        <end position="67"/>
    </location>
</feature>
<dbReference type="InterPro" id="IPR000515">
    <property type="entry name" value="MetI-like"/>
</dbReference>
<dbReference type="PANTHER" id="PTHR43744">
    <property type="entry name" value="ABC TRANSPORTER PERMEASE PROTEIN MG189-RELATED-RELATED"/>
    <property type="match status" value="1"/>
</dbReference>
<dbReference type="Gene3D" id="1.10.3720.10">
    <property type="entry name" value="MetI-like"/>
    <property type="match status" value="1"/>
</dbReference>
<keyword evidence="5 7" id="KW-1133">Transmembrane helix</keyword>
<name>A0A381WEV2_9ZZZZ</name>
<evidence type="ECO:0000256" key="3">
    <source>
        <dbReference type="ARBA" id="ARBA00022475"/>
    </source>
</evidence>
<dbReference type="PANTHER" id="PTHR43744:SF3">
    <property type="entry name" value="LACTOSE TRANSPORT SYSTEM PERMEASE PROTEIN LACG"/>
    <property type="match status" value="1"/>
</dbReference>
<feature type="transmembrane region" description="Helical" evidence="7">
    <location>
        <begin position="210"/>
        <end position="231"/>
    </location>
</feature>
<evidence type="ECO:0000313" key="9">
    <source>
        <dbReference type="EMBL" id="SVA50994.1"/>
    </source>
</evidence>
<keyword evidence="2" id="KW-0813">Transport</keyword>
<feature type="domain" description="ABC transmembrane type-1" evidence="8">
    <location>
        <begin position="41"/>
        <end position="231"/>
    </location>
</feature>
<evidence type="ECO:0000256" key="2">
    <source>
        <dbReference type="ARBA" id="ARBA00022448"/>
    </source>
</evidence>
<dbReference type="CDD" id="cd06261">
    <property type="entry name" value="TM_PBP2"/>
    <property type="match status" value="1"/>
</dbReference>
<evidence type="ECO:0000256" key="5">
    <source>
        <dbReference type="ARBA" id="ARBA00022989"/>
    </source>
</evidence>
<dbReference type="PROSITE" id="PS50928">
    <property type="entry name" value="ABC_TM1"/>
    <property type="match status" value="1"/>
</dbReference>
<proteinExistence type="predicted"/>
<evidence type="ECO:0000256" key="4">
    <source>
        <dbReference type="ARBA" id="ARBA00022692"/>
    </source>
</evidence>
<dbReference type="GO" id="GO:0055085">
    <property type="term" value="P:transmembrane transport"/>
    <property type="evidence" value="ECO:0007669"/>
    <property type="project" value="InterPro"/>
</dbReference>
<sequence length="245" mass="27194">MYAFWAAFHSSSDALHFDIFSPLTLDNFREAWSQAPFARYSLNTFMLVSFILPMQLLISTLAAYAFVRFKFSGANVAFALVLVQLMITPEILIVQNYVTLSKLSLVDTISGIGLPYIASAFCIFLLRQAFKSIPKELEDAAQLEGCGTMSILWKVYVPLATPTYIAFSLVSVSHHWNNFLWPLIISNSVDTRPLTVGLGIFAAPESGVEWSILSAATLISVAPLLIAFLIFQKQFVQSFMQAGIK</sequence>